<evidence type="ECO:0000313" key="3">
    <source>
        <dbReference type="WBParaSite" id="maker-uti_cns_0012233-snap-gene-0.3-mRNA-1"/>
    </source>
</evidence>
<evidence type="ECO:0000313" key="2">
    <source>
        <dbReference type="WBParaSite" id="maker-uti_cns_0009104-snap-gene-0.5-mRNA-1"/>
    </source>
</evidence>
<dbReference type="Proteomes" id="UP000095280">
    <property type="component" value="Unplaced"/>
</dbReference>
<protein>
    <submittedName>
        <fullName evidence="2 3">SH2 domain-containing protein</fullName>
    </submittedName>
</protein>
<reference evidence="2 3" key="1">
    <citation type="submission" date="2016-11" db="UniProtKB">
        <authorList>
            <consortium name="WormBaseParasite"/>
        </authorList>
    </citation>
    <scope>IDENTIFICATION</scope>
</reference>
<evidence type="ECO:0000313" key="1">
    <source>
        <dbReference type="Proteomes" id="UP000095280"/>
    </source>
</evidence>
<accession>A0A1I8I0L8</accession>
<dbReference type="AlphaFoldDB" id="A0A1I8I0L8"/>
<organism evidence="1 2">
    <name type="scientific">Macrostomum lignano</name>
    <dbReference type="NCBI Taxonomy" id="282301"/>
    <lineage>
        <taxon>Eukaryota</taxon>
        <taxon>Metazoa</taxon>
        <taxon>Spiralia</taxon>
        <taxon>Lophotrochozoa</taxon>
        <taxon>Platyhelminthes</taxon>
        <taxon>Rhabditophora</taxon>
        <taxon>Macrostomorpha</taxon>
        <taxon>Macrostomida</taxon>
        <taxon>Macrostomidae</taxon>
        <taxon>Macrostomum</taxon>
    </lineage>
</organism>
<dbReference type="SUPFAM" id="SSF55550">
    <property type="entry name" value="SH2 domain"/>
    <property type="match status" value="1"/>
</dbReference>
<dbReference type="Gene3D" id="3.30.505.10">
    <property type="entry name" value="SH2 domain"/>
    <property type="match status" value="1"/>
</dbReference>
<sequence>MVREGTNGYFVNPSTCFPSITDLLEHYRQHRDGLCCRLTEPCPRRWMPPLQLRDFEVNRQSLRLLQALGHGSFGEFSAILDSRD</sequence>
<keyword evidence="1" id="KW-1185">Reference proteome</keyword>
<dbReference type="WBParaSite" id="maker-uti_cns_0012233-snap-gene-0.3-mRNA-1">
    <property type="protein sequence ID" value="maker-uti_cns_0012233-snap-gene-0.3-mRNA-1"/>
    <property type="gene ID" value="maker-uti_cns_0012233-snap-gene-0.3"/>
</dbReference>
<dbReference type="WBParaSite" id="maker-uti_cns_0009104-snap-gene-0.5-mRNA-1">
    <property type="protein sequence ID" value="maker-uti_cns_0009104-snap-gene-0.5-mRNA-1"/>
    <property type="gene ID" value="maker-uti_cns_0009104-snap-gene-0.5"/>
</dbReference>
<proteinExistence type="predicted"/>
<dbReference type="InterPro" id="IPR036860">
    <property type="entry name" value="SH2_dom_sf"/>
</dbReference>
<name>A0A1I8I0L8_9PLAT</name>